<dbReference type="GO" id="GO:0005840">
    <property type="term" value="C:ribosome"/>
    <property type="evidence" value="ECO:0007669"/>
    <property type="project" value="UniProtKB-KW"/>
</dbReference>
<name>A0A1A9W0K4_9MUSC</name>
<dbReference type="Proteomes" id="UP000091820">
    <property type="component" value="Unassembled WGS sequence"/>
</dbReference>
<reference evidence="9" key="2">
    <citation type="submission" date="2020-05" db="UniProtKB">
        <authorList>
            <consortium name="EnsemblMetazoa"/>
        </authorList>
    </citation>
    <scope>IDENTIFICATION</scope>
    <source>
        <strain evidence="9">IAEA</strain>
    </source>
</reference>
<reference evidence="10" key="1">
    <citation type="submission" date="2014-03" db="EMBL/GenBank/DDBJ databases">
        <authorList>
            <person name="Aksoy S."/>
            <person name="Warren W."/>
            <person name="Wilson R.K."/>
        </authorList>
    </citation>
    <scope>NUCLEOTIDE SEQUENCE [LARGE SCALE GENOMIC DNA]</scope>
    <source>
        <strain evidence="10">IAEA</strain>
    </source>
</reference>
<dbReference type="VEuPathDB" id="VectorBase:GBRI002017"/>
<dbReference type="FunFam" id="3.30.70.1730:FF:000012">
    <property type="entry name" value="Mitochondrial Ribosomal Protein, Large"/>
    <property type="match status" value="1"/>
</dbReference>
<dbReference type="GO" id="GO:0005739">
    <property type="term" value="C:mitochondrion"/>
    <property type="evidence" value="ECO:0007669"/>
    <property type="project" value="UniProtKB-SubCell"/>
</dbReference>
<dbReference type="Pfam" id="PF00466">
    <property type="entry name" value="Ribosomal_L10"/>
    <property type="match status" value="1"/>
</dbReference>
<evidence type="ECO:0000313" key="10">
    <source>
        <dbReference type="Proteomes" id="UP000091820"/>
    </source>
</evidence>
<comment type="subunit">
    <text evidence="8">Component of the mitochondrial ribosome large subunit (39S) which comprises a 16S rRNA and about 50 distinct proteins.</text>
</comment>
<dbReference type="GO" id="GO:1990904">
    <property type="term" value="C:ribonucleoprotein complex"/>
    <property type="evidence" value="ECO:0007669"/>
    <property type="project" value="UniProtKB-KW"/>
</dbReference>
<keyword evidence="3" id="KW-0809">Transit peptide</keyword>
<dbReference type="PANTHER" id="PTHR11560">
    <property type="entry name" value="39S RIBOSOMAL PROTEIN L10, MITOCHONDRIAL"/>
    <property type="match status" value="1"/>
</dbReference>
<sequence length="243" mass="28210">MRNMAQLIKRDILQLWHATPLLQFQRFRGKINIQRPRKPHYDRALVAAVTQPQYPEPIKTVTCFEKRHRQLQIENPYNDIIAREVRNWLDHSSMVAIFHLNSIKADEIFDVRVQLHKQGMHLKSYGQKIVSKAVEGSRYEAILPLFDSQHCIVFAPHQKVGLLLRLTRKVPQMILLAGIVDNTLLSRKDFMAYAQLPGIQTAQAELVNTLNISARSMVQNLEAHQNNFVSILEHYVKFEEGEK</sequence>
<evidence type="ECO:0000256" key="5">
    <source>
        <dbReference type="ARBA" id="ARBA00023274"/>
    </source>
</evidence>
<evidence type="ECO:0000256" key="3">
    <source>
        <dbReference type="ARBA" id="ARBA00022946"/>
    </source>
</evidence>
<dbReference type="SUPFAM" id="SSF160369">
    <property type="entry name" value="Ribosomal protein L10-like"/>
    <property type="match status" value="1"/>
</dbReference>
<dbReference type="Gene3D" id="3.30.70.1730">
    <property type="match status" value="1"/>
</dbReference>
<dbReference type="AlphaFoldDB" id="A0A1A9W0K4"/>
<accession>A0A1A9W0K4</accession>
<dbReference type="InterPro" id="IPR001790">
    <property type="entry name" value="Ribosomal_uL10"/>
</dbReference>
<keyword evidence="4" id="KW-0689">Ribosomal protein</keyword>
<evidence type="ECO:0000256" key="2">
    <source>
        <dbReference type="ARBA" id="ARBA00008889"/>
    </source>
</evidence>
<comment type="similarity">
    <text evidence="2">Belongs to the universal ribosomal protein uL10 family.</text>
</comment>
<keyword evidence="5" id="KW-0687">Ribonucleoprotein</keyword>
<evidence type="ECO:0000256" key="4">
    <source>
        <dbReference type="ARBA" id="ARBA00022980"/>
    </source>
</evidence>
<dbReference type="InterPro" id="IPR043141">
    <property type="entry name" value="Ribosomal_uL10-like_sf"/>
</dbReference>
<evidence type="ECO:0000256" key="8">
    <source>
        <dbReference type="ARBA" id="ARBA00038782"/>
    </source>
</evidence>
<evidence type="ECO:0000256" key="7">
    <source>
        <dbReference type="ARBA" id="ARBA00035716"/>
    </source>
</evidence>
<evidence type="ECO:0000256" key="6">
    <source>
        <dbReference type="ARBA" id="ARBA00035707"/>
    </source>
</evidence>
<comment type="subcellular location">
    <subcellularLocation>
        <location evidence="1">Mitochondrion</location>
    </subcellularLocation>
</comment>
<evidence type="ECO:0000256" key="1">
    <source>
        <dbReference type="ARBA" id="ARBA00004173"/>
    </source>
</evidence>
<dbReference type="STRING" id="37001.A0A1A9W0K4"/>
<dbReference type="EnsemblMetazoa" id="GBRI002017-RA">
    <property type="protein sequence ID" value="GBRI002017-PA"/>
    <property type="gene ID" value="GBRI002017"/>
</dbReference>
<proteinExistence type="inferred from homology"/>
<evidence type="ECO:0000313" key="9">
    <source>
        <dbReference type="EnsemblMetazoa" id="GBRI002017-PA"/>
    </source>
</evidence>
<keyword evidence="10" id="KW-1185">Reference proteome</keyword>
<dbReference type="InterPro" id="IPR047865">
    <property type="entry name" value="Ribosomal_uL10_bac_type"/>
</dbReference>
<organism evidence="9 10">
    <name type="scientific">Glossina brevipalpis</name>
    <dbReference type="NCBI Taxonomy" id="37001"/>
    <lineage>
        <taxon>Eukaryota</taxon>
        <taxon>Metazoa</taxon>
        <taxon>Ecdysozoa</taxon>
        <taxon>Arthropoda</taxon>
        <taxon>Hexapoda</taxon>
        <taxon>Insecta</taxon>
        <taxon>Pterygota</taxon>
        <taxon>Neoptera</taxon>
        <taxon>Endopterygota</taxon>
        <taxon>Diptera</taxon>
        <taxon>Brachycera</taxon>
        <taxon>Muscomorpha</taxon>
        <taxon>Hippoboscoidea</taxon>
        <taxon>Glossinidae</taxon>
        <taxon>Glossina</taxon>
    </lineage>
</organism>
<protein>
    <recommendedName>
        <fullName evidence="6">Large ribosomal subunit protein uL10m</fullName>
    </recommendedName>
    <alternativeName>
        <fullName evidence="7">39S ribosomal protein L10, mitochondrial</fullName>
    </alternativeName>
</protein>